<dbReference type="SUPFAM" id="SSF48179">
    <property type="entry name" value="6-phosphogluconate dehydrogenase C-terminal domain-like"/>
    <property type="match status" value="1"/>
</dbReference>
<dbReference type="Pfam" id="PF00984">
    <property type="entry name" value="UDPG_MGDP_dh"/>
    <property type="match status" value="1"/>
</dbReference>
<evidence type="ECO:0000259" key="3">
    <source>
        <dbReference type="Pfam" id="PF03721"/>
    </source>
</evidence>
<dbReference type="Gene3D" id="1.10.1040.10">
    <property type="entry name" value="N-(1-d-carboxylethyl)-l-norvaline Dehydrogenase, domain 2"/>
    <property type="match status" value="1"/>
</dbReference>
<sequence>MQGGQSSDILQTMNIGVIGYGYVGRATGEGFADNPENKIFWFDKFKESPNTLDEVIDEGDFIFIAVPTPIFEDYSGMDMSIVEEVVGQVAPKISGTDKILIIKSTSLPGTTKRMSAKFPGVNFVMNPEFLTQENANADFLTPFRTVIGCDNSDVGFRVRKLYETILPKDQPYYIVSSTSAELIKYMSNLILASKVLLANEFYDIAQKVGANYLDVRAAVEADPRIGRHLGVPGPDGDRGFGGACFPKDMVGILGLSKDLGVDVSALDAVWKKNLKIRKNRDWEAMPQAFKKKK</sequence>
<evidence type="ECO:0000259" key="2">
    <source>
        <dbReference type="Pfam" id="PF00984"/>
    </source>
</evidence>
<dbReference type="EMBL" id="LCIL01000002">
    <property type="protein sequence ID" value="KKT54863.1"/>
    <property type="molecule type" value="Genomic_DNA"/>
</dbReference>
<dbReference type="Gene3D" id="3.40.50.720">
    <property type="entry name" value="NAD(P)-binding Rossmann-like Domain"/>
    <property type="match status" value="1"/>
</dbReference>
<reference evidence="4 5" key="1">
    <citation type="journal article" date="2015" name="Nature">
        <title>rRNA introns, odd ribosomes, and small enigmatic genomes across a large radiation of phyla.</title>
        <authorList>
            <person name="Brown C.T."/>
            <person name="Hug L.A."/>
            <person name="Thomas B.C."/>
            <person name="Sharon I."/>
            <person name="Castelle C.J."/>
            <person name="Singh A."/>
            <person name="Wilkins M.J."/>
            <person name="Williams K.H."/>
            <person name="Banfield J.F."/>
        </authorList>
    </citation>
    <scope>NUCLEOTIDE SEQUENCE [LARGE SCALE GENOMIC DNA]</scope>
</reference>
<dbReference type="InterPro" id="IPR008927">
    <property type="entry name" value="6-PGluconate_DH-like_C_sf"/>
</dbReference>
<dbReference type="PANTHER" id="PTHR43750">
    <property type="entry name" value="UDP-GLUCOSE 6-DEHYDROGENASE TUAD"/>
    <property type="match status" value="1"/>
</dbReference>
<dbReference type="PANTHER" id="PTHR43750:SF3">
    <property type="entry name" value="UDP-GLUCOSE 6-DEHYDROGENASE TUAD"/>
    <property type="match status" value="1"/>
</dbReference>
<name>A0A837I9I2_9BACT</name>
<comment type="similarity">
    <text evidence="1">Belongs to the UDP-glucose/GDP-mannose dehydrogenase family.</text>
</comment>
<protein>
    <submittedName>
        <fullName evidence="4">UDP-glucose/GDP-mannose dehydrogenase dimerization</fullName>
    </submittedName>
</protein>
<evidence type="ECO:0000256" key="1">
    <source>
        <dbReference type="ARBA" id="ARBA00006601"/>
    </source>
</evidence>
<dbReference type="InterPro" id="IPR014026">
    <property type="entry name" value="UDP-Glc/GDP-Man_DH_dimer"/>
</dbReference>
<evidence type="ECO:0000313" key="5">
    <source>
        <dbReference type="Proteomes" id="UP000034525"/>
    </source>
</evidence>
<comment type="caution">
    <text evidence="4">The sequence shown here is derived from an EMBL/GenBank/DDBJ whole genome shotgun (WGS) entry which is preliminary data.</text>
</comment>
<proteinExistence type="inferred from homology"/>
<gene>
    <name evidence="4" type="ORF">UW47_C0002G0047</name>
</gene>
<dbReference type="AlphaFoldDB" id="A0A837I9I2"/>
<dbReference type="Pfam" id="PF03721">
    <property type="entry name" value="UDPG_MGDP_dh_N"/>
    <property type="match status" value="1"/>
</dbReference>
<feature type="domain" description="UDP-glucose/GDP-mannose dehydrogenase N-terminal" evidence="3">
    <location>
        <begin position="51"/>
        <end position="156"/>
    </location>
</feature>
<feature type="domain" description="UDP-glucose/GDP-mannose dehydrogenase dimerisation" evidence="2">
    <location>
        <begin position="179"/>
        <end position="273"/>
    </location>
</feature>
<accession>A0A837I9I2</accession>
<dbReference type="InterPro" id="IPR036291">
    <property type="entry name" value="NAD(P)-bd_dom_sf"/>
</dbReference>
<dbReference type="Proteomes" id="UP000034525">
    <property type="component" value="Unassembled WGS sequence"/>
</dbReference>
<dbReference type="InterPro" id="IPR001732">
    <property type="entry name" value="UDP-Glc/GDP-Man_DH_N"/>
</dbReference>
<dbReference type="GO" id="GO:0016616">
    <property type="term" value="F:oxidoreductase activity, acting on the CH-OH group of donors, NAD or NADP as acceptor"/>
    <property type="evidence" value="ECO:0007669"/>
    <property type="project" value="InterPro"/>
</dbReference>
<dbReference type="GO" id="GO:0051287">
    <property type="term" value="F:NAD binding"/>
    <property type="evidence" value="ECO:0007669"/>
    <property type="project" value="InterPro"/>
</dbReference>
<dbReference type="InterPro" id="IPR013328">
    <property type="entry name" value="6PGD_dom2"/>
</dbReference>
<dbReference type="SUPFAM" id="SSF51735">
    <property type="entry name" value="NAD(P)-binding Rossmann-fold domains"/>
    <property type="match status" value="1"/>
</dbReference>
<organism evidence="4 5">
    <name type="scientific">Candidatus Woesebacteria bacterium GW2011_GWA1_44_23</name>
    <dbReference type="NCBI Taxonomy" id="1618558"/>
    <lineage>
        <taxon>Bacteria</taxon>
        <taxon>Candidatus Woeseibacteriota</taxon>
    </lineage>
</organism>
<evidence type="ECO:0000313" key="4">
    <source>
        <dbReference type="EMBL" id="KKT54863.1"/>
    </source>
</evidence>